<dbReference type="OrthoDB" id="307364at2"/>
<dbReference type="EMBL" id="CVLB01000001">
    <property type="protein sequence ID" value="CRF32105.1"/>
    <property type="molecule type" value="Genomic_DNA"/>
</dbReference>
<organism evidence="2 3">
    <name type="scientific">Brachyspira suanatina</name>
    <dbReference type="NCBI Taxonomy" id="381802"/>
    <lineage>
        <taxon>Bacteria</taxon>
        <taxon>Pseudomonadati</taxon>
        <taxon>Spirochaetota</taxon>
        <taxon>Spirochaetia</taxon>
        <taxon>Brachyspirales</taxon>
        <taxon>Brachyspiraceae</taxon>
        <taxon>Brachyspira</taxon>
    </lineage>
</organism>
<feature type="chain" id="PRO_5005194378" description="Surface antigen BspA like protein" evidence="1">
    <location>
        <begin position="20"/>
        <end position="312"/>
    </location>
</feature>
<dbReference type="PANTHER" id="PTHR45661">
    <property type="entry name" value="SURFACE ANTIGEN"/>
    <property type="match status" value="1"/>
</dbReference>
<dbReference type="AlphaFoldDB" id="A0A0G4K5D6"/>
<dbReference type="SUPFAM" id="SSF52058">
    <property type="entry name" value="L domain-like"/>
    <property type="match status" value="1"/>
</dbReference>
<dbReference type="InterPro" id="IPR032675">
    <property type="entry name" value="LRR_dom_sf"/>
</dbReference>
<name>A0A0G4K5D6_9SPIR</name>
<accession>A0A0G4K5D6</accession>
<gene>
    <name evidence="2" type="ORF">BRSU_0578</name>
</gene>
<dbReference type="InterPro" id="IPR026906">
    <property type="entry name" value="LRR_5"/>
</dbReference>
<dbReference type="PROSITE" id="PS51257">
    <property type="entry name" value="PROKAR_LIPOPROTEIN"/>
    <property type="match status" value="1"/>
</dbReference>
<dbReference type="RefSeq" id="WP_048593699.1">
    <property type="nucleotide sequence ID" value="NZ_CVLB01000001.1"/>
</dbReference>
<evidence type="ECO:0000256" key="1">
    <source>
        <dbReference type="SAM" id="SignalP"/>
    </source>
</evidence>
<evidence type="ECO:0000313" key="2">
    <source>
        <dbReference type="EMBL" id="CRF32105.1"/>
    </source>
</evidence>
<keyword evidence="3" id="KW-1185">Reference proteome</keyword>
<dbReference type="Gene3D" id="3.80.10.10">
    <property type="entry name" value="Ribonuclease Inhibitor"/>
    <property type="match status" value="1"/>
</dbReference>
<evidence type="ECO:0000313" key="3">
    <source>
        <dbReference type="Proteomes" id="UP000043763"/>
    </source>
</evidence>
<dbReference type="PANTHER" id="PTHR45661:SF3">
    <property type="entry name" value="IG-LIKE DOMAIN-CONTAINING PROTEIN"/>
    <property type="match status" value="1"/>
</dbReference>
<keyword evidence="1" id="KW-0732">Signal</keyword>
<feature type="signal peptide" evidence="1">
    <location>
        <begin position="1"/>
        <end position="19"/>
    </location>
</feature>
<dbReference type="Pfam" id="PF13306">
    <property type="entry name" value="LRR_5"/>
    <property type="match status" value="1"/>
</dbReference>
<protein>
    <recommendedName>
        <fullName evidence="4">Surface antigen BspA like protein</fullName>
    </recommendedName>
</protein>
<proteinExistence type="predicted"/>
<evidence type="ECO:0008006" key="4">
    <source>
        <dbReference type="Google" id="ProtNLM"/>
    </source>
</evidence>
<reference evidence="3" key="1">
    <citation type="submission" date="2015-04" db="EMBL/GenBank/DDBJ databases">
        <authorList>
            <person name="Mushtaq Mamoona"/>
        </authorList>
    </citation>
    <scope>NUCLEOTIDE SEQUENCE [LARGE SCALE GENOMIC DNA]</scope>
    <source>
        <strain evidence="3">AN4859/03</strain>
    </source>
</reference>
<dbReference type="Proteomes" id="UP000043763">
    <property type="component" value="Unassembled WGS sequence"/>
</dbReference>
<sequence>MIKKILLVFVSVLVFVSCSNNTTSPNSSNNSGVTDSTVEEQELIKKYGIDISQEDALISQQIEQNLKAYFAEKNSYRVILTGTPKDYSNNESLYTLVLKAALKVSSSMNIELDIKNINFQDGSVKTGMFSGEGIKNSENIVINFTFPTDKIKTIEMMSFDQLYNTKEITLPDSIITIKEMAFQNSQSIEKLTLGKNVQTIGDQAFFTLEFLKELIIPNSLKSIGMAAFAQSETIEKITIPASLTSVGMGAFSSCPNLTTVIYYGTSPSSINNNDALMYCNKLKTLILPNADTLDAGVWSSFLGGNFTDIRKQ</sequence>
<dbReference type="InterPro" id="IPR053139">
    <property type="entry name" value="Surface_bspA-like"/>
</dbReference>